<reference evidence="6 7" key="1">
    <citation type="submission" date="2019-01" db="EMBL/GenBank/DDBJ databases">
        <authorList>
            <consortium name="Pathogen Informatics"/>
        </authorList>
    </citation>
    <scope>NUCLEOTIDE SEQUENCE [LARGE SCALE GENOMIC DNA]</scope>
    <source>
        <strain evidence="6 7">NCTC10179</strain>
    </source>
</reference>
<evidence type="ECO:0000256" key="5">
    <source>
        <dbReference type="PIRSR" id="PIRSR610972-4"/>
    </source>
</evidence>
<keyword evidence="6" id="KW-0413">Isomerase</keyword>
<evidence type="ECO:0000313" key="7">
    <source>
        <dbReference type="Proteomes" id="UP000289497"/>
    </source>
</evidence>
<feature type="binding site" evidence="4">
    <location>
        <position position="174"/>
    </location>
    <ligand>
        <name>Mg(2+)</name>
        <dbReference type="ChEBI" id="CHEBI:18420"/>
    </ligand>
</feature>
<feature type="binding site" evidence="3">
    <location>
        <begin position="119"/>
        <end position="123"/>
    </location>
    <ligand>
        <name>substrate</name>
    </ligand>
</feature>
<dbReference type="OrthoDB" id="9797743at2"/>
<name>A0A449B6N5_9BACT</name>
<dbReference type="InterPro" id="IPR010972">
    <property type="entry name" value="Beta-PGM"/>
</dbReference>
<dbReference type="SFLD" id="SFLDG01135">
    <property type="entry name" value="C1.5.6:_HAD__Beta-PGM__Phospha"/>
    <property type="match status" value="1"/>
</dbReference>
<dbReference type="EC" id="5.4.2.6" evidence="6"/>
<protein>
    <submittedName>
        <fullName evidence="6">Beta-phosphoglucomutase (Beta-PGM) domain-containing protein</fullName>
        <ecNumber evidence="6">5.4.2.6</ecNumber>
    </submittedName>
</protein>
<dbReference type="Gene3D" id="3.40.50.1000">
    <property type="entry name" value="HAD superfamily/HAD-like"/>
    <property type="match status" value="1"/>
</dbReference>
<feature type="binding site" evidence="3">
    <location>
        <begin position="11"/>
        <end position="13"/>
    </location>
    <ligand>
        <name>substrate</name>
    </ligand>
</feature>
<feature type="active site" description="Proton donor/acceptor" evidence="2">
    <location>
        <position position="13"/>
    </location>
</feature>
<feature type="binding site" evidence="3">
    <location>
        <position position="80"/>
    </location>
    <ligand>
        <name>substrate</name>
    </ligand>
</feature>
<dbReference type="EMBL" id="LR215039">
    <property type="protein sequence ID" value="VEU76215.1"/>
    <property type="molecule type" value="Genomic_DNA"/>
</dbReference>
<feature type="binding site" evidence="3">
    <location>
        <position position="150"/>
    </location>
    <ligand>
        <name>substrate</name>
    </ligand>
</feature>
<evidence type="ECO:0000313" key="6">
    <source>
        <dbReference type="EMBL" id="VEU76215.1"/>
    </source>
</evidence>
<dbReference type="NCBIfam" id="TIGR02009">
    <property type="entry name" value="PGMB-YQAB-SF"/>
    <property type="match status" value="1"/>
</dbReference>
<dbReference type="Gene3D" id="1.10.150.240">
    <property type="entry name" value="Putative phosphatase, domain 2"/>
    <property type="match status" value="1"/>
</dbReference>
<dbReference type="InterPro" id="IPR023198">
    <property type="entry name" value="PGP-like_dom2"/>
</dbReference>
<dbReference type="SFLD" id="SFLDG01129">
    <property type="entry name" value="C1.5:_HAD__Beta-PGM__Phosphata"/>
    <property type="match status" value="1"/>
</dbReference>
<dbReference type="NCBIfam" id="TIGR01509">
    <property type="entry name" value="HAD-SF-IA-v3"/>
    <property type="match status" value="1"/>
</dbReference>
<organism evidence="6 7">
    <name type="scientific">Mycoplasmopsis columboralis</name>
    <dbReference type="NCBI Taxonomy" id="171282"/>
    <lineage>
        <taxon>Bacteria</taxon>
        <taxon>Bacillati</taxon>
        <taxon>Mycoplasmatota</taxon>
        <taxon>Mycoplasmoidales</taxon>
        <taxon>Metamycoplasmataceae</taxon>
        <taxon>Mycoplasmopsis</taxon>
    </lineage>
</organism>
<sequence length="225" mass="25023">MKTTIKGFVFDLDGVITDTAHLHYLAWKHELAKYNIEYSAEENEPLKGLPRKNTLIAILKLKNKLNEFDDALIEQMCFNKNEQYKQMLHTELNSSAILPGVEQFLKELKAHDYKLAIASSSYNAPLILEKIGLKEYFDFIVNPANIKHGKPAPDIFVAAAVGINLTPQECVGFEDAPSGLEGIIKAQMHSVAIVPAGSEHLFKGATLNIPSTKELHLQTILNAIK</sequence>
<evidence type="ECO:0000256" key="2">
    <source>
        <dbReference type="PIRSR" id="PIRSR610972-1"/>
    </source>
</evidence>
<dbReference type="InterPro" id="IPR036412">
    <property type="entry name" value="HAD-like_sf"/>
</dbReference>
<gene>
    <name evidence="6" type="primary">beta-pgm</name>
    <name evidence="6" type="ORF">NCTC10179_00388</name>
</gene>
<dbReference type="SFLD" id="SFLDS00003">
    <property type="entry name" value="Haloacid_Dehalogenase"/>
    <property type="match status" value="1"/>
</dbReference>
<dbReference type="InterPro" id="IPR023214">
    <property type="entry name" value="HAD_sf"/>
</dbReference>
<feature type="site" description="Important for catalytic activity and assists the phosphoryl transfer reaction to Asp8 by balancing charge and orienting the reacting groups" evidence="5">
    <location>
        <position position="150"/>
    </location>
</feature>
<dbReference type="PANTHER" id="PTHR18901">
    <property type="entry name" value="2-DEOXYGLUCOSE-6-PHOSPHATE PHOSPHATASE 2"/>
    <property type="match status" value="1"/>
</dbReference>
<evidence type="ECO:0000256" key="4">
    <source>
        <dbReference type="PIRSR" id="PIRSR610972-3"/>
    </source>
</evidence>
<feature type="binding site" evidence="3">
    <location>
        <begin position="46"/>
        <end position="51"/>
    </location>
    <ligand>
        <name>substrate</name>
    </ligand>
</feature>
<dbReference type="GO" id="GO:0000287">
    <property type="term" value="F:magnesium ion binding"/>
    <property type="evidence" value="ECO:0007669"/>
    <property type="project" value="InterPro"/>
</dbReference>
<feature type="binding site" evidence="3">
    <location>
        <position position="27"/>
    </location>
    <ligand>
        <name>substrate</name>
    </ligand>
</feature>
<keyword evidence="4" id="KW-0460">Magnesium</keyword>
<dbReference type="InterPro" id="IPR006439">
    <property type="entry name" value="HAD-SF_hydro_IA"/>
</dbReference>
<feature type="binding site" evidence="4">
    <location>
        <position position="11"/>
    </location>
    <ligand>
        <name>Mg(2+)</name>
        <dbReference type="ChEBI" id="CHEBI:18420"/>
    </ligand>
</feature>
<feature type="site" description="Important for catalytic activity and assists the phosphoryl transfer reaction to Asp8 by balancing charge and orienting the reacting groups" evidence="5">
    <location>
        <position position="119"/>
    </location>
</feature>
<keyword evidence="7" id="KW-1185">Reference proteome</keyword>
<feature type="binding site" evidence="4">
    <location>
        <position position="175"/>
    </location>
    <ligand>
        <name>Mg(2+)</name>
        <dbReference type="ChEBI" id="CHEBI:18420"/>
    </ligand>
</feature>
<comment type="cofactor">
    <cofactor evidence="4">
        <name>Mg(2+)</name>
        <dbReference type="ChEBI" id="CHEBI:18420"/>
    </cofactor>
    <text evidence="4">Binds 2 magnesium ions per subunit.</text>
</comment>
<dbReference type="GO" id="GO:0008801">
    <property type="term" value="F:beta-phosphoglucomutase activity"/>
    <property type="evidence" value="ECO:0007669"/>
    <property type="project" value="UniProtKB-EC"/>
</dbReference>
<evidence type="ECO:0000256" key="3">
    <source>
        <dbReference type="PIRSR" id="PIRSR610972-2"/>
    </source>
</evidence>
<evidence type="ECO:0000256" key="1">
    <source>
        <dbReference type="ARBA" id="ARBA00006171"/>
    </source>
</evidence>
<dbReference type="NCBIfam" id="TIGR01990">
    <property type="entry name" value="bPGM"/>
    <property type="match status" value="1"/>
</dbReference>
<comment type="similarity">
    <text evidence="1">Belongs to the HAD-like hydrolase superfamily. CbbY/CbbZ/Gph/YieH family.</text>
</comment>
<dbReference type="InterPro" id="IPR010976">
    <property type="entry name" value="B-phosphoglucomutase_hydrolase"/>
</dbReference>
<feature type="active site" description="Nucleophile" evidence="2">
    <location>
        <position position="11"/>
    </location>
</feature>
<dbReference type="InterPro" id="IPR041492">
    <property type="entry name" value="HAD_2"/>
</dbReference>
<dbReference type="KEGG" id="mcou:NCTC10179_00388"/>
<feature type="binding site" evidence="4">
    <location>
        <position position="13"/>
    </location>
    <ligand>
        <name>Mg(2+)</name>
        <dbReference type="ChEBI" id="CHEBI:18420"/>
    </ligand>
</feature>
<dbReference type="Pfam" id="PF13419">
    <property type="entry name" value="HAD_2"/>
    <property type="match status" value="1"/>
</dbReference>
<dbReference type="PANTHER" id="PTHR18901:SF38">
    <property type="entry name" value="PSEUDOURIDINE-5'-PHOSPHATASE"/>
    <property type="match status" value="1"/>
</dbReference>
<dbReference type="GO" id="GO:0005975">
    <property type="term" value="P:carbohydrate metabolic process"/>
    <property type="evidence" value="ECO:0007669"/>
    <property type="project" value="InterPro"/>
</dbReference>
<dbReference type="RefSeq" id="WP_036435020.1">
    <property type="nucleotide sequence ID" value="NZ_LR215039.1"/>
</dbReference>
<dbReference type="CDD" id="cd02598">
    <property type="entry name" value="HAD_BPGM"/>
    <property type="match status" value="1"/>
</dbReference>
<accession>A0A449B6N5</accession>
<dbReference type="Proteomes" id="UP000289497">
    <property type="component" value="Chromosome"/>
</dbReference>
<dbReference type="AlphaFoldDB" id="A0A449B6N5"/>
<keyword evidence="4" id="KW-0479">Metal-binding</keyword>
<dbReference type="SUPFAM" id="SSF56784">
    <property type="entry name" value="HAD-like"/>
    <property type="match status" value="1"/>
</dbReference>
<proteinExistence type="inferred from homology"/>